<comment type="similarity">
    <text evidence="2">Belongs to the zinc-containing alcohol dehydrogenase family.</text>
</comment>
<evidence type="ECO:0000313" key="9">
    <source>
        <dbReference type="Proteomes" id="UP000419017"/>
    </source>
</evidence>
<evidence type="ECO:0000313" key="8">
    <source>
        <dbReference type="EMBL" id="VWL85914.1"/>
    </source>
</evidence>
<dbReference type="SUPFAM" id="SSF51735">
    <property type="entry name" value="NAD(P)-binding Rossmann-fold domains"/>
    <property type="match status" value="1"/>
</dbReference>
<keyword evidence="9" id="KW-1185">Reference proteome</keyword>
<dbReference type="Pfam" id="PF00107">
    <property type="entry name" value="ADH_zinc_N"/>
    <property type="match status" value="1"/>
</dbReference>
<keyword evidence="4" id="KW-0862">Zinc</keyword>
<dbReference type="Pfam" id="PF08240">
    <property type="entry name" value="ADH_N"/>
    <property type="match status" value="1"/>
</dbReference>
<evidence type="ECO:0000256" key="5">
    <source>
        <dbReference type="ARBA" id="ARBA00023002"/>
    </source>
</evidence>
<gene>
    <name evidence="8" type="ORF">OMES3154_01199</name>
</gene>
<keyword evidence="5" id="KW-0560">Oxidoreductase</keyword>
<reference evidence="8 9" key="1">
    <citation type="submission" date="2019-10" db="EMBL/GenBank/DDBJ databases">
        <authorList>
            <person name="Blom J."/>
        </authorList>
    </citation>
    <scope>NUCLEOTIDE SEQUENCE [LARGE SCALE GENOMIC DNA]</scope>
    <source>
        <strain evidence="8 9">ES3154-GLU</strain>
    </source>
</reference>
<dbReference type="Proteomes" id="UP000419017">
    <property type="component" value="Unassembled WGS sequence"/>
</dbReference>
<dbReference type="InterPro" id="IPR036291">
    <property type="entry name" value="NAD(P)-bd_dom_sf"/>
</dbReference>
<evidence type="ECO:0000259" key="6">
    <source>
        <dbReference type="Pfam" id="PF00107"/>
    </source>
</evidence>
<feature type="domain" description="Alcohol dehydrogenase-like N-terminal" evidence="7">
    <location>
        <begin position="1"/>
        <end position="75"/>
    </location>
</feature>
<evidence type="ECO:0000256" key="3">
    <source>
        <dbReference type="ARBA" id="ARBA00022723"/>
    </source>
</evidence>
<dbReference type="Gene3D" id="3.40.50.720">
    <property type="entry name" value="NAD(P)-binding Rossmann-like Domain"/>
    <property type="match status" value="1"/>
</dbReference>
<dbReference type="InterPro" id="IPR013149">
    <property type="entry name" value="ADH-like_C"/>
</dbReference>
<evidence type="ECO:0000256" key="4">
    <source>
        <dbReference type="ARBA" id="ARBA00022833"/>
    </source>
</evidence>
<dbReference type="EMBL" id="CABWIB010000001">
    <property type="protein sequence ID" value="VWL85914.1"/>
    <property type="molecule type" value="Genomic_DNA"/>
</dbReference>
<organism evidence="8 9">
    <name type="scientific">Oceanivirga miroungae</name>
    <dbReference type="NCBI Taxonomy" id="1130046"/>
    <lineage>
        <taxon>Bacteria</taxon>
        <taxon>Fusobacteriati</taxon>
        <taxon>Fusobacteriota</taxon>
        <taxon>Fusobacteriia</taxon>
        <taxon>Fusobacteriales</taxon>
        <taxon>Leptotrichiaceae</taxon>
        <taxon>Oceanivirga</taxon>
    </lineage>
</organism>
<proteinExistence type="inferred from homology"/>
<protein>
    <submittedName>
        <fullName evidence="8">Alcohol dehydrogenase zinc-binding domain-containing protein</fullName>
    </submittedName>
</protein>
<dbReference type="AlphaFoldDB" id="A0A6I8MF58"/>
<dbReference type="PANTHER" id="PTHR43161:SF26">
    <property type="entry name" value="GALACTITOL 1-PHOSPHATE 5-DEHYDROGENASE"/>
    <property type="match status" value="1"/>
</dbReference>
<evidence type="ECO:0000259" key="7">
    <source>
        <dbReference type="Pfam" id="PF08240"/>
    </source>
</evidence>
<evidence type="ECO:0000256" key="2">
    <source>
        <dbReference type="ARBA" id="ARBA00008072"/>
    </source>
</evidence>
<dbReference type="GO" id="GO:0046872">
    <property type="term" value="F:metal ion binding"/>
    <property type="evidence" value="ECO:0007669"/>
    <property type="project" value="UniProtKB-KW"/>
</dbReference>
<keyword evidence="3" id="KW-0479">Metal-binding</keyword>
<dbReference type="GO" id="GO:0016491">
    <property type="term" value="F:oxidoreductase activity"/>
    <property type="evidence" value="ECO:0007669"/>
    <property type="project" value="UniProtKB-KW"/>
</dbReference>
<accession>A0A6I8MF58</accession>
<dbReference type="Gene3D" id="3.90.180.10">
    <property type="entry name" value="Medium-chain alcohol dehydrogenases, catalytic domain"/>
    <property type="match status" value="1"/>
</dbReference>
<feature type="domain" description="Alcohol dehydrogenase-like C-terminal" evidence="6">
    <location>
        <begin position="113"/>
        <end position="240"/>
    </location>
</feature>
<dbReference type="InterPro" id="IPR013154">
    <property type="entry name" value="ADH-like_N"/>
</dbReference>
<comment type="cofactor">
    <cofactor evidence="1">
        <name>Zn(2+)</name>
        <dbReference type="ChEBI" id="CHEBI:29105"/>
    </cofactor>
</comment>
<name>A0A6I8MF58_9FUSO</name>
<dbReference type="SUPFAM" id="SSF50129">
    <property type="entry name" value="GroES-like"/>
    <property type="match status" value="1"/>
</dbReference>
<dbReference type="InterPro" id="IPR011032">
    <property type="entry name" value="GroES-like_sf"/>
</dbReference>
<sequence length="282" mass="29869">MSGVVSEVGEGVTSLKVGDHVVVEPYILADDVDTSESSNSYHLTPGVNFIGLAGRGGGLSENIVVKERWVHKIPDSIPLDEAALLEPLSVGVHGVDISGVKEGEYAIVGGAGPIGILIAAVLKSRGVNVIVTELSPIRRKYGIDAGVVDYALNPAEVDIVEEVMKITNGKGADVAFECTSVDVVLDTLLKALKPRGKAVILSIWGHNPAVDMNLVVLKEIEILGSLAYVNTHKKTIELLASGKVNVAPFITARIKLDNLLEEGFNTLINKKETAIKILVSPK</sequence>
<evidence type="ECO:0000256" key="1">
    <source>
        <dbReference type="ARBA" id="ARBA00001947"/>
    </source>
</evidence>
<dbReference type="PANTHER" id="PTHR43161">
    <property type="entry name" value="SORBITOL DEHYDROGENASE"/>
    <property type="match status" value="1"/>
</dbReference>